<accession>A0ABX7GNQ7</accession>
<evidence type="ECO:0000313" key="3">
    <source>
        <dbReference type="Proteomes" id="UP000663181"/>
    </source>
</evidence>
<name>A0ABX7GNQ7_9GAMM</name>
<evidence type="ECO:0008006" key="4">
    <source>
        <dbReference type="Google" id="ProtNLM"/>
    </source>
</evidence>
<sequence length="110" mass="11997">MAPAIPYRTDAPVSAGTFATALLVTLCLITLLVFVLIFIRRRGWLSLPMVARNTPSQELIQLRGSRRLSMTTTAYVVSYGSHTYMIVESSRGAQAAITRIDPDQQGEGAP</sequence>
<protein>
    <recommendedName>
        <fullName evidence="4">Flagellar protein FliO/FliZ</fullName>
    </recommendedName>
</protein>
<dbReference type="Proteomes" id="UP000663181">
    <property type="component" value="Chromosome"/>
</dbReference>
<keyword evidence="1" id="KW-0472">Membrane</keyword>
<gene>
    <name evidence="2" type="ORF">ISN74_11100</name>
</gene>
<proteinExistence type="predicted"/>
<dbReference type="EMBL" id="CP064030">
    <property type="protein sequence ID" value="QRN52054.1"/>
    <property type="molecule type" value="Genomic_DNA"/>
</dbReference>
<keyword evidence="3" id="KW-1185">Reference proteome</keyword>
<feature type="transmembrane region" description="Helical" evidence="1">
    <location>
        <begin position="18"/>
        <end position="39"/>
    </location>
</feature>
<evidence type="ECO:0000256" key="1">
    <source>
        <dbReference type="SAM" id="Phobius"/>
    </source>
</evidence>
<organism evidence="2 3">
    <name type="scientific">Dyella caseinilytica</name>
    <dbReference type="NCBI Taxonomy" id="1849581"/>
    <lineage>
        <taxon>Bacteria</taxon>
        <taxon>Pseudomonadati</taxon>
        <taxon>Pseudomonadota</taxon>
        <taxon>Gammaproteobacteria</taxon>
        <taxon>Lysobacterales</taxon>
        <taxon>Rhodanobacteraceae</taxon>
        <taxon>Dyella</taxon>
    </lineage>
</organism>
<dbReference type="RefSeq" id="WP_188801361.1">
    <property type="nucleotide sequence ID" value="NZ_BMIZ01000004.1"/>
</dbReference>
<reference evidence="2 3" key="1">
    <citation type="submission" date="2020-10" db="EMBL/GenBank/DDBJ databases">
        <title>Phylogeny of dyella-like bacteria.</title>
        <authorList>
            <person name="Fu J."/>
        </authorList>
    </citation>
    <scope>NUCLEOTIDE SEQUENCE [LARGE SCALE GENOMIC DNA]</scope>
    <source>
        <strain evidence="2 3">DHOB09</strain>
    </source>
</reference>
<keyword evidence="1" id="KW-0812">Transmembrane</keyword>
<evidence type="ECO:0000313" key="2">
    <source>
        <dbReference type="EMBL" id="QRN52054.1"/>
    </source>
</evidence>
<keyword evidence="1" id="KW-1133">Transmembrane helix</keyword>